<accession>A0ABQ9DT80</accession>
<evidence type="ECO:0000259" key="1">
    <source>
        <dbReference type="Pfam" id="PF00078"/>
    </source>
</evidence>
<dbReference type="EMBL" id="WHWB01032531">
    <property type="protein sequence ID" value="KAJ7425354.1"/>
    <property type="molecule type" value="Genomic_DNA"/>
</dbReference>
<organism evidence="2 3">
    <name type="scientific">Willisornis vidua</name>
    <name type="common">Xingu scale-backed antbird</name>
    <dbReference type="NCBI Taxonomy" id="1566151"/>
    <lineage>
        <taxon>Eukaryota</taxon>
        <taxon>Metazoa</taxon>
        <taxon>Chordata</taxon>
        <taxon>Craniata</taxon>
        <taxon>Vertebrata</taxon>
        <taxon>Euteleostomi</taxon>
        <taxon>Archelosauria</taxon>
        <taxon>Archosauria</taxon>
        <taxon>Dinosauria</taxon>
        <taxon>Saurischia</taxon>
        <taxon>Theropoda</taxon>
        <taxon>Coelurosauria</taxon>
        <taxon>Aves</taxon>
        <taxon>Neognathae</taxon>
        <taxon>Neoaves</taxon>
        <taxon>Telluraves</taxon>
        <taxon>Australaves</taxon>
        <taxon>Passeriformes</taxon>
        <taxon>Thamnophilidae</taxon>
        <taxon>Willisornis</taxon>
    </lineage>
</organism>
<evidence type="ECO:0000313" key="2">
    <source>
        <dbReference type="EMBL" id="KAJ7425354.1"/>
    </source>
</evidence>
<dbReference type="InterPro" id="IPR000477">
    <property type="entry name" value="RT_dom"/>
</dbReference>
<protein>
    <submittedName>
        <fullName evidence="2">Ig heavy chain V region C3-like protein</fullName>
    </submittedName>
</protein>
<keyword evidence="3" id="KW-1185">Reference proteome</keyword>
<gene>
    <name evidence="2" type="ORF">WISP_23764</name>
</gene>
<feature type="domain" description="Reverse transcriptase" evidence="1">
    <location>
        <begin position="79"/>
        <end position="172"/>
    </location>
</feature>
<proteinExistence type="predicted"/>
<sequence length="204" mass="23353">MWSGPGTEVQAAHCPNYTRIQGYYLILYFWGQRLCRVQSEKPSQNCPAVLEEELAENTVSNFHYPCTGDLAFYDGVTVSTDKGRATDVVYVDFCKAFDMIPHYILLSKLERYGFDEWTVWWMRNQSDDCNQRVVVNDSKSGWTSVTSSVPQEFILGPAHFNVFIIDIDKVINCTLRKFAHDTKLSGALDTPEGWDVICRDLNKL</sequence>
<comment type="caution">
    <text evidence="2">The sequence shown here is derived from an EMBL/GenBank/DDBJ whole genome shotgun (WGS) entry which is preliminary data.</text>
</comment>
<reference evidence="2" key="1">
    <citation type="submission" date="2019-10" db="EMBL/GenBank/DDBJ databases">
        <authorList>
            <person name="Soares A.E.R."/>
            <person name="Aleixo A."/>
            <person name="Schneider P."/>
            <person name="Miyaki C.Y."/>
            <person name="Schneider M.P."/>
            <person name="Mello C."/>
            <person name="Vasconcelos A.T.R."/>
        </authorList>
    </citation>
    <scope>NUCLEOTIDE SEQUENCE</scope>
    <source>
        <tissue evidence="2">Muscle</tissue>
    </source>
</reference>
<dbReference type="Proteomes" id="UP001145742">
    <property type="component" value="Unassembled WGS sequence"/>
</dbReference>
<evidence type="ECO:0000313" key="3">
    <source>
        <dbReference type="Proteomes" id="UP001145742"/>
    </source>
</evidence>
<name>A0ABQ9DT80_9PASS</name>
<dbReference type="Pfam" id="PF00078">
    <property type="entry name" value="RVT_1"/>
    <property type="match status" value="1"/>
</dbReference>
<dbReference type="PANTHER" id="PTHR33332">
    <property type="entry name" value="REVERSE TRANSCRIPTASE DOMAIN-CONTAINING PROTEIN"/>
    <property type="match status" value="1"/>
</dbReference>